<accession>A0A3D4VDT4</accession>
<dbReference type="Proteomes" id="UP000264071">
    <property type="component" value="Unassembled WGS sequence"/>
</dbReference>
<dbReference type="Pfam" id="PF14344">
    <property type="entry name" value="DUF4397"/>
    <property type="match status" value="1"/>
</dbReference>
<feature type="domain" description="DUF4397" evidence="1">
    <location>
        <begin position="55"/>
        <end position="188"/>
    </location>
</feature>
<dbReference type="AlphaFoldDB" id="A0A3D4VDT4"/>
<evidence type="ECO:0000313" key="2">
    <source>
        <dbReference type="EMBL" id="HCT58798.1"/>
    </source>
</evidence>
<dbReference type="InterPro" id="IPR025510">
    <property type="entry name" value="DUF4397"/>
</dbReference>
<evidence type="ECO:0000259" key="1">
    <source>
        <dbReference type="Pfam" id="PF14344"/>
    </source>
</evidence>
<protein>
    <submittedName>
        <fullName evidence="2">DUF4397 domain-containing protein</fullName>
    </submittedName>
</protein>
<proteinExistence type="predicted"/>
<organism evidence="2 3">
    <name type="scientific">Gemmatimonas aurantiaca</name>
    <dbReference type="NCBI Taxonomy" id="173480"/>
    <lineage>
        <taxon>Bacteria</taxon>
        <taxon>Pseudomonadati</taxon>
        <taxon>Gemmatimonadota</taxon>
        <taxon>Gemmatimonadia</taxon>
        <taxon>Gemmatimonadales</taxon>
        <taxon>Gemmatimonadaceae</taxon>
        <taxon>Gemmatimonas</taxon>
    </lineage>
</organism>
<name>A0A3D4VDT4_9BACT</name>
<reference evidence="2 3" key="1">
    <citation type="journal article" date="2018" name="Nat. Biotechnol.">
        <title>A standardized bacterial taxonomy based on genome phylogeny substantially revises the tree of life.</title>
        <authorList>
            <person name="Parks D.H."/>
            <person name="Chuvochina M."/>
            <person name="Waite D.W."/>
            <person name="Rinke C."/>
            <person name="Skarshewski A."/>
            <person name="Chaumeil P.A."/>
            <person name="Hugenholtz P."/>
        </authorList>
    </citation>
    <scope>NUCLEOTIDE SEQUENCE [LARGE SCALE GENOMIC DNA]</scope>
    <source>
        <strain evidence="2">UBA8844</strain>
    </source>
</reference>
<gene>
    <name evidence="2" type="ORF">DGD08_16475</name>
</gene>
<evidence type="ECO:0000313" key="3">
    <source>
        <dbReference type="Proteomes" id="UP000264071"/>
    </source>
</evidence>
<dbReference type="EMBL" id="DPIY01000011">
    <property type="protein sequence ID" value="HCT58798.1"/>
    <property type="molecule type" value="Genomic_DNA"/>
</dbReference>
<comment type="caution">
    <text evidence="2">The sequence shown here is derived from an EMBL/GenBank/DDBJ whole genome shotgun (WGS) entry which is preliminary data.</text>
</comment>
<sequence>MHSFTASTRSLSDAQSRSATMRFLRFALLGAALGLTAGCSEPSDDPTSPNIPPLAYVRYINAVPDTLNTTVRFIDQTAYSPMTFVNVPFRGLGQGNYQPTQAGARKFRVFTADATNFTTAGNTQILVDTTVTFEQGKYYTLLHMGYARAGSSPKQRLVVITDALPTPGANVALRTINAALGMGAVDVYKLATATTPISGSPLFPALASEAVSAYQAFTPGAFAAQVATAGSTTAVAAALAPAGTAGSSTADPIGGATVAGSVITALAFPATPANSAGTRFTTPGVVYFIDKHPPRTTPNP</sequence>